<reference evidence="1 2" key="1">
    <citation type="submission" date="2024-01" db="EMBL/GenBank/DDBJ databases">
        <title>The genomes of 5 underutilized Papilionoideae crops provide insights into root nodulation and disease resistanc.</title>
        <authorList>
            <person name="Jiang F."/>
        </authorList>
    </citation>
    <scope>NUCLEOTIDE SEQUENCE [LARGE SCALE GENOMIC DNA]</scope>
    <source>
        <strain evidence="1">JINMINGXINNONG_FW02</strain>
        <tissue evidence="1">Leaves</tissue>
    </source>
</reference>
<comment type="caution">
    <text evidence="1">The sequence shown here is derived from an EMBL/GenBank/DDBJ whole genome shotgun (WGS) entry which is preliminary data.</text>
</comment>
<organism evidence="1 2">
    <name type="scientific">Phaseolus coccineus</name>
    <name type="common">Scarlet runner bean</name>
    <name type="synonym">Phaseolus multiflorus</name>
    <dbReference type="NCBI Taxonomy" id="3886"/>
    <lineage>
        <taxon>Eukaryota</taxon>
        <taxon>Viridiplantae</taxon>
        <taxon>Streptophyta</taxon>
        <taxon>Embryophyta</taxon>
        <taxon>Tracheophyta</taxon>
        <taxon>Spermatophyta</taxon>
        <taxon>Magnoliopsida</taxon>
        <taxon>eudicotyledons</taxon>
        <taxon>Gunneridae</taxon>
        <taxon>Pentapetalae</taxon>
        <taxon>rosids</taxon>
        <taxon>fabids</taxon>
        <taxon>Fabales</taxon>
        <taxon>Fabaceae</taxon>
        <taxon>Papilionoideae</taxon>
        <taxon>50 kb inversion clade</taxon>
        <taxon>NPAAA clade</taxon>
        <taxon>indigoferoid/millettioid clade</taxon>
        <taxon>Phaseoleae</taxon>
        <taxon>Phaseolus</taxon>
    </lineage>
</organism>
<protein>
    <submittedName>
        <fullName evidence="1">Uncharacterized protein</fullName>
    </submittedName>
</protein>
<dbReference type="EMBL" id="JAYMYR010000003">
    <property type="protein sequence ID" value="KAK7374109.1"/>
    <property type="molecule type" value="Genomic_DNA"/>
</dbReference>
<accession>A0AAN9NPC3</accession>
<evidence type="ECO:0000313" key="1">
    <source>
        <dbReference type="EMBL" id="KAK7374109.1"/>
    </source>
</evidence>
<evidence type="ECO:0000313" key="2">
    <source>
        <dbReference type="Proteomes" id="UP001374584"/>
    </source>
</evidence>
<sequence length="96" mass="10622">MIPIAVNFSGSTKAVQGEQTVDAKWVQTSCSTDVSTDFWVRKVAGFVPQIPFCYSLNFLSIIKLGFSKSLLPFSSFCASFIPLRSNHCSRWIGHEG</sequence>
<gene>
    <name evidence="1" type="ORF">VNO80_07535</name>
</gene>
<name>A0AAN9NPC3_PHACN</name>
<proteinExistence type="predicted"/>
<dbReference type="AlphaFoldDB" id="A0AAN9NPC3"/>
<dbReference type="Proteomes" id="UP001374584">
    <property type="component" value="Unassembled WGS sequence"/>
</dbReference>
<keyword evidence="2" id="KW-1185">Reference proteome</keyword>